<dbReference type="SMART" id="SM00388">
    <property type="entry name" value="HisKA"/>
    <property type="match status" value="1"/>
</dbReference>
<proteinExistence type="predicted"/>
<dbReference type="InterPro" id="IPR004358">
    <property type="entry name" value="Sig_transdc_His_kin-like_C"/>
</dbReference>
<dbReference type="Gene3D" id="3.30.565.10">
    <property type="entry name" value="Histidine kinase-like ATPase, C-terminal domain"/>
    <property type="match status" value="1"/>
</dbReference>
<dbReference type="Pfam" id="PF00512">
    <property type="entry name" value="HisKA"/>
    <property type="match status" value="1"/>
</dbReference>
<evidence type="ECO:0000256" key="4">
    <source>
        <dbReference type="ARBA" id="ARBA00022679"/>
    </source>
</evidence>
<dbReference type="EC" id="2.7.13.3" evidence="2"/>
<gene>
    <name evidence="11" type="ORF">RHAB15C_0001274</name>
</gene>
<dbReference type="GO" id="GO:0004673">
    <property type="term" value="F:protein histidine kinase activity"/>
    <property type="evidence" value="ECO:0007669"/>
    <property type="project" value="UniProtKB-EC"/>
</dbReference>
<dbReference type="PANTHER" id="PTHR45453">
    <property type="entry name" value="PHOSPHATE REGULON SENSOR PROTEIN PHOR"/>
    <property type="match status" value="1"/>
</dbReference>
<dbReference type="RefSeq" id="WP_194845111.1">
    <property type="nucleotide sequence ID" value="NZ_CP075585.1"/>
</dbReference>
<dbReference type="PRINTS" id="PR00344">
    <property type="entry name" value="BCTRLSENSOR"/>
</dbReference>
<dbReference type="SMART" id="SM00091">
    <property type="entry name" value="PAS"/>
    <property type="match status" value="1"/>
</dbReference>
<keyword evidence="3" id="KW-0597">Phosphoprotein</keyword>
<evidence type="ECO:0000256" key="1">
    <source>
        <dbReference type="ARBA" id="ARBA00000085"/>
    </source>
</evidence>
<reference evidence="11 12" key="1">
    <citation type="submission" date="2021-05" db="EMBL/GenBank/DDBJ databases">
        <title>Ecology and evolution of chlamydial symbionts of arthropods.</title>
        <authorList>
            <person name="Halter T."/>
            <person name="Sixt B.S."/>
            <person name="Toenshoff E.R."/>
            <person name="Koestlbacher S."/>
            <person name="Schulz F."/>
            <person name="Kostanjsek R."/>
            <person name="Collingro A."/>
            <person name="Hendrickx F."/>
            <person name="Horn M."/>
        </authorList>
    </citation>
    <scope>NUCLEOTIDE SEQUENCE [LARGE SCALE GENOMIC DNA]</scope>
    <source>
        <strain evidence="11 12">15C</strain>
    </source>
</reference>
<comment type="catalytic activity">
    <reaction evidence="1">
        <text>ATP + protein L-histidine = ADP + protein N-phospho-L-histidine.</text>
        <dbReference type="EC" id="2.7.13.3"/>
    </reaction>
</comment>
<accession>A0ABX8Z512</accession>
<dbReference type="CDD" id="cd00075">
    <property type="entry name" value="HATPase"/>
    <property type="match status" value="1"/>
</dbReference>
<dbReference type="Gene3D" id="6.10.340.10">
    <property type="match status" value="1"/>
</dbReference>
<dbReference type="SUPFAM" id="SSF55874">
    <property type="entry name" value="ATPase domain of HSP90 chaperone/DNA topoisomerase II/histidine kinase"/>
    <property type="match status" value="1"/>
</dbReference>
<evidence type="ECO:0000256" key="6">
    <source>
        <dbReference type="ARBA" id="ARBA00023012"/>
    </source>
</evidence>
<dbReference type="Pfam" id="PF02518">
    <property type="entry name" value="HATPase_c"/>
    <property type="match status" value="1"/>
</dbReference>
<feature type="transmembrane region" description="Helical" evidence="8">
    <location>
        <begin position="166"/>
        <end position="187"/>
    </location>
</feature>
<dbReference type="PROSITE" id="PS50112">
    <property type="entry name" value="PAS"/>
    <property type="match status" value="1"/>
</dbReference>
<dbReference type="InterPro" id="IPR003661">
    <property type="entry name" value="HisK_dim/P_dom"/>
</dbReference>
<feature type="transmembrane region" description="Helical" evidence="8">
    <location>
        <begin position="12"/>
        <end position="32"/>
    </location>
</feature>
<dbReference type="InterPro" id="IPR050351">
    <property type="entry name" value="BphY/WalK/GraS-like"/>
</dbReference>
<dbReference type="PANTHER" id="PTHR45453:SF1">
    <property type="entry name" value="PHOSPHATE REGULON SENSOR PROTEIN PHOR"/>
    <property type="match status" value="1"/>
</dbReference>
<protein>
    <recommendedName>
        <fullName evidence="2">histidine kinase</fullName>
        <ecNumber evidence="2">2.7.13.3</ecNumber>
    </recommendedName>
</protein>
<dbReference type="Gene3D" id="3.30.450.20">
    <property type="entry name" value="PAS domain"/>
    <property type="match status" value="1"/>
</dbReference>
<feature type="domain" description="Histidine kinase" evidence="9">
    <location>
        <begin position="378"/>
        <end position="593"/>
    </location>
</feature>
<dbReference type="Proteomes" id="UP000822862">
    <property type="component" value="Chromosome"/>
</dbReference>
<keyword evidence="6" id="KW-0902">Two-component regulatory system</keyword>
<name>A0ABX8Z512_9BACT</name>
<keyword evidence="5" id="KW-0418">Kinase</keyword>
<evidence type="ECO:0000256" key="3">
    <source>
        <dbReference type="ARBA" id="ARBA00022553"/>
    </source>
</evidence>
<evidence type="ECO:0000256" key="7">
    <source>
        <dbReference type="ARBA" id="ARBA00023136"/>
    </source>
</evidence>
<keyword evidence="8" id="KW-0812">Transmembrane</keyword>
<evidence type="ECO:0000259" key="10">
    <source>
        <dbReference type="PROSITE" id="PS50112"/>
    </source>
</evidence>
<dbReference type="Pfam" id="PF00989">
    <property type="entry name" value="PAS"/>
    <property type="match status" value="1"/>
</dbReference>
<dbReference type="InterPro" id="IPR005467">
    <property type="entry name" value="His_kinase_dom"/>
</dbReference>
<dbReference type="InterPro" id="IPR000014">
    <property type="entry name" value="PAS"/>
</dbReference>
<dbReference type="Gene3D" id="1.10.287.130">
    <property type="match status" value="1"/>
</dbReference>
<dbReference type="SUPFAM" id="SSF47384">
    <property type="entry name" value="Homodimeric domain of signal transducing histidine kinase"/>
    <property type="match status" value="1"/>
</dbReference>
<evidence type="ECO:0000313" key="11">
    <source>
        <dbReference type="EMBL" id="QZA59388.1"/>
    </source>
</evidence>
<dbReference type="InterPro" id="IPR035965">
    <property type="entry name" value="PAS-like_dom_sf"/>
</dbReference>
<keyword evidence="12" id="KW-1185">Reference proteome</keyword>
<dbReference type="CDD" id="cd00082">
    <property type="entry name" value="HisKA"/>
    <property type="match status" value="1"/>
</dbReference>
<dbReference type="PROSITE" id="PS50109">
    <property type="entry name" value="HIS_KIN"/>
    <property type="match status" value="1"/>
</dbReference>
<dbReference type="InterPro" id="IPR036097">
    <property type="entry name" value="HisK_dim/P_sf"/>
</dbReference>
<feature type="transmembrane region" description="Helical" evidence="8">
    <location>
        <begin position="38"/>
        <end position="54"/>
    </location>
</feature>
<keyword evidence="8" id="KW-1133">Transmembrane helix</keyword>
<feature type="domain" description="PAS" evidence="10">
    <location>
        <begin position="251"/>
        <end position="296"/>
    </location>
</feature>
<evidence type="ECO:0000313" key="12">
    <source>
        <dbReference type="Proteomes" id="UP000822862"/>
    </source>
</evidence>
<evidence type="ECO:0000256" key="8">
    <source>
        <dbReference type="SAM" id="Phobius"/>
    </source>
</evidence>
<keyword evidence="7 8" id="KW-0472">Membrane</keyword>
<sequence length="598" mass="68069">MMKNKLGFRQKIILSHIFLFVVFIAFAFPFITKSVQRIVFNSLHVSTSYLVNLLDKARNEQQILTLLQDADDYIFFHVSLFNDKGKALYDSSLKQVIEKEEINPLTNSEVVDALGHKIVYFIGYNKQEAEKLAYITLPFHVNNQTYILRTAIPFSQMHEFTREFEMWFLAFCFLAMLFFAAITWLIFHRINYPIQQIIRAIKPYQLGVETVINPIVLSDSIDEKDQFYQLAQTLNSLSEHLRLHIKQIVDERNEKEAILDSLGEGVIAVDAEMHIRYINFMASKMLRLSKKEVLGNVFTFALEEIPNAKLLNRCRQLLESCQKKRALLTDSMIVINGKKKYIDLIAAPKNHRSGAIVVLQDKTSHYKVLEMGKDFIANASHELRTPITIITGFAETLQDLPDLPRDVVIEITEKIVRNCQRMDSLVKNLLTLADLENLPPSRFTECDVVAIVETCRQVVLSIYEKAKIRIEKNEESILVAADPDILELAIINLLDNAAKYSPSPAEILVQITQASEEISITIQDKGIGIPAADLEHIFERFYTVDKAHSRRLGGAGLGLSIVKTIIENHHGVISVKSEMGVGTTFTILLPKLKRILPV</sequence>
<organism evidence="11 12">
    <name type="scientific">Candidatus Rhabdochlamydia porcellionis</name>
    <dbReference type="NCBI Taxonomy" id="225148"/>
    <lineage>
        <taxon>Bacteria</taxon>
        <taxon>Pseudomonadati</taxon>
        <taxon>Chlamydiota</taxon>
        <taxon>Chlamydiia</taxon>
        <taxon>Parachlamydiales</taxon>
        <taxon>Candidatus Rhabdochlamydiaceae</taxon>
        <taxon>Candidatus Rhabdochlamydia</taxon>
    </lineage>
</organism>
<dbReference type="InterPro" id="IPR003594">
    <property type="entry name" value="HATPase_dom"/>
</dbReference>
<dbReference type="SUPFAM" id="SSF55785">
    <property type="entry name" value="PYP-like sensor domain (PAS domain)"/>
    <property type="match status" value="1"/>
</dbReference>
<evidence type="ECO:0000256" key="5">
    <source>
        <dbReference type="ARBA" id="ARBA00022777"/>
    </source>
</evidence>
<dbReference type="EMBL" id="CP075585">
    <property type="protein sequence ID" value="QZA59388.1"/>
    <property type="molecule type" value="Genomic_DNA"/>
</dbReference>
<dbReference type="InterPro" id="IPR013767">
    <property type="entry name" value="PAS_fold"/>
</dbReference>
<dbReference type="SMART" id="SM00387">
    <property type="entry name" value="HATPase_c"/>
    <property type="match status" value="1"/>
</dbReference>
<keyword evidence="4 11" id="KW-0808">Transferase</keyword>
<evidence type="ECO:0000256" key="2">
    <source>
        <dbReference type="ARBA" id="ARBA00012438"/>
    </source>
</evidence>
<evidence type="ECO:0000259" key="9">
    <source>
        <dbReference type="PROSITE" id="PS50109"/>
    </source>
</evidence>
<dbReference type="InterPro" id="IPR036890">
    <property type="entry name" value="HATPase_C_sf"/>
</dbReference>